<dbReference type="EMBL" id="BGZK01000016">
    <property type="protein sequence ID" value="GBP04995.1"/>
    <property type="molecule type" value="Genomic_DNA"/>
</dbReference>
<comment type="cofactor">
    <cofactor evidence="1">
        <name>Zn(2+)</name>
        <dbReference type="ChEBI" id="CHEBI:29105"/>
    </cofactor>
</comment>
<evidence type="ECO:0000256" key="5">
    <source>
        <dbReference type="ARBA" id="ARBA00022723"/>
    </source>
</evidence>
<evidence type="ECO:0000313" key="14">
    <source>
        <dbReference type="EMBL" id="GBP04995.1"/>
    </source>
</evidence>
<evidence type="ECO:0000256" key="8">
    <source>
        <dbReference type="ARBA" id="ARBA00022833"/>
    </source>
</evidence>
<protein>
    <submittedName>
        <fullName evidence="14">Carboxypeptidase B</fullName>
    </submittedName>
</protein>
<accession>A0A4C1SSS0</accession>
<name>A0A4C1SSS0_EUMVA</name>
<dbReference type="GO" id="GO:0008270">
    <property type="term" value="F:zinc ion binding"/>
    <property type="evidence" value="ECO:0007669"/>
    <property type="project" value="InterPro"/>
</dbReference>
<evidence type="ECO:0000256" key="2">
    <source>
        <dbReference type="ARBA" id="ARBA00005988"/>
    </source>
</evidence>
<dbReference type="GO" id="GO:0006508">
    <property type="term" value="P:proteolysis"/>
    <property type="evidence" value="ECO:0007669"/>
    <property type="project" value="UniProtKB-KW"/>
</dbReference>
<dbReference type="GO" id="GO:0004181">
    <property type="term" value="F:metallocarboxypeptidase activity"/>
    <property type="evidence" value="ECO:0007669"/>
    <property type="project" value="InterPro"/>
</dbReference>
<evidence type="ECO:0000256" key="9">
    <source>
        <dbReference type="ARBA" id="ARBA00023049"/>
    </source>
</evidence>
<keyword evidence="4" id="KW-0645">Protease</keyword>
<proteinExistence type="inferred from homology"/>
<dbReference type="InterPro" id="IPR036990">
    <property type="entry name" value="M14A-like_propep"/>
</dbReference>
<dbReference type="Gene3D" id="3.30.70.340">
    <property type="entry name" value="Metallocarboxypeptidase-like"/>
    <property type="match status" value="1"/>
</dbReference>
<dbReference type="InterPro" id="IPR003146">
    <property type="entry name" value="M14A_act_pep"/>
</dbReference>
<evidence type="ECO:0000256" key="4">
    <source>
        <dbReference type="ARBA" id="ARBA00022670"/>
    </source>
</evidence>
<comment type="similarity">
    <text evidence="2 11">Belongs to the peptidase M14 family.</text>
</comment>
<dbReference type="GO" id="GO:0005615">
    <property type="term" value="C:extracellular space"/>
    <property type="evidence" value="ECO:0007669"/>
    <property type="project" value="TreeGrafter"/>
</dbReference>
<feature type="signal peptide" evidence="12">
    <location>
        <begin position="1"/>
        <end position="15"/>
    </location>
</feature>
<evidence type="ECO:0000313" key="15">
    <source>
        <dbReference type="Proteomes" id="UP000299102"/>
    </source>
</evidence>
<dbReference type="PANTHER" id="PTHR11705">
    <property type="entry name" value="PROTEASE FAMILY M14 CARBOXYPEPTIDASE A,B"/>
    <property type="match status" value="1"/>
</dbReference>
<feature type="chain" id="PRO_5020040321" evidence="12">
    <location>
        <begin position="16"/>
        <end position="393"/>
    </location>
</feature>
<evidence type="ECO:0000256" key="12">
    <source>
        <dbReference type="SAM" id="SignalP"/>
    </source>
</evidence>
<dbReference type="AlphaFoldDB" id="A0A4C1SSS0"/>
<dbReference type="PANTHER" id="PTHR11705:SF140">
    <property type="entry name" value="FI02848P-RELATED"/>
    <property type="match status" value="1"/>
</dbReference>
<organism evidence="14 15">
    <name type="scientific">Eumeta variegata</name>
    <name type="common">Bagworm moth</name>
    <name type="synonym">Eumeta japonica</name>
    <dbReference type="NCBI Taxonomy" id="151549"/>
    <lineage>
        <taxon>Eukaryota</taxon>
        <taxon>Metazoa</taxon>
        <taxon>Ecdysozoa</taxon>
        <taxon>Arthropoda</taxon>
        <taxon>Hexapoda</taxon>
        <taxon>Insecta</taxon>
        <taxon>Pterygota</taxon>
        <taxon>Neoptera</taxon>
        <taxon>Endopterygota</taxon>
        <taxon>Lepidoptera</taxon>
        <taxon>Glossata</taxon>
        <taxon>Ditrysia</taxon>
        <taxon>Tineoidea</taxon>
        <taxon>Psychidae</taxon>
        <taxon>Oiketicinae</taxon>
        <taxon>Eumeta</taxon>
    </lineage>
</organism>
<dbReference type="PROSITE" id="PS52035">
    <property type="entry name" value="PEPTIDASE_M14"/>
    <property type="match status" value="1"/>
</dbReference>
<reference evidence="14 15" key="1">
    <citation type="journal article" date="2019" name="Commun. Biol.">
        <title>The bagworm genome reveals a unique fibroin gene that provides high tensile strength.</title>
        <authorList>
            <person name="Kono N."/>
            <person name="Nakamura H."/>
            <person name="Ohtoshi R."/>
            <person name="Tomita M."/>
            <person name="Numata K."/>
            <person name="Arakawa K."/>
        </authorList>
    </citation>
    <scope>NUCLEOTIDE SEQUENCE [LARGE SCALE GENOMIC DNA]</scope>
</reference>
<keyword evidence="7" id="KW-0378">Hydrolase</keyword>
<dbReference type="Pfam" id="PF00246">
    <property type="entry name" value="Peptidase_M14"/>
    <property type="match status" value="1"/>
</dbReference>
<dbReference type="OrthoDB" id="3626597at2759"/>
<evidence type="ECO:0000256" key="1">
    <source>
        <dbReference type="ARBA" id="ARBA00001947"/>
    </source>
</evidence>
<sequence>MKLLGLVFLLAVAYAKHEIYDGWKSYYVGPSSQEHTKALGDMVVKYELDFLSDATLGREGVVLVKPKFQKAFTEALEELGINYRIHTENVKLALERDDEKIEKRRQESMLRNEGRSLPYDNYQEWETIDEYIQDIARRYPETVTLVTPANTFEGRPIRYLKISTTNFEDTSKPVIFIDGGIHVREWISPPSVTWAIHKLVEDITEPDLLEDFDWIILPVVNPDGYKYTFTHERFWRKTRSTDQHALSFICPGVDGNRNYDFFWNTVGTSNSPCSDVYAGSRAFSEIETRVVRDVIHEYLPRMSLYLTMHSYGRFPRYLVGNSVHVIGYPTAGASEDYAHLVGVPLSYTYELPGLSPGFDGFHLDPIWIEQVCWETWLGIVVGARRSGQLFGRK</sequence>
<keyword evidence="9" id="KW-0482">Metalloprotease</keyword>
<keyword evidence="6 12" id="KW-0732">Signal</keyword>
<dbReference type="SMART" id="SM00631">
    <property type="entry name" value="Zn_pept"/>
    <property type="match status" value="1"/>
</dbReference>
<keyword evidence="10" id="KW-1015">Disulfide bond</keyword>
<dbReference type="PRINTS" id="PR00765">
    <property type="entry name" value="CRBOXYPTASEA"/>
</dbReference>
<feature type="domain" description="Peptidase M14" evidence="13">
    <location>
        <begin position="121"/>
        <end position="386"/>
    </location>
</feature>
<dbReference type="InterPro" id="IPR000834">
    <property type="entry name" value="Peptidase_M14"/>
</dbReference>
<gene>
    <name evidence="14" type="primary">Cpb1</name>
    <name evidence="14" type="ORF">EVAR_3352_1</name>
</gene>
<evidence type="ECO:0000256" key="3">
    <source>
        <dbReference type="ARBA" id="ARBA00022645"/>
    </source>
</evidence>
<keyword evidence="8" id="KW-0862">Zinc</keyword>
<comment type="caution">
    <text evidence="14">The sequence shown here is derived from an EMBL/GenBank/DDBJ whole genome shotgun (WGS) entry which is preliminary data.</text>
</comment>
<evidence type="ECO:0000256" key="11">
    <source>
        <dbReference type="PROSITE-ProRule" id="PRU01379"/>
    </source>
</evidence>
<evidence type="ECO:0000259" key="13">
    <source>
        <dbReference type="PROSITE" id="PS52035"/>
    </source>
</evidence>
<dbReference type="SUPFAM" id="SSF53187">
    <property type="entry name" value="Zn-dependent exopeptidases"/>
    <property type="match status" value="1"/>
</dbReference>
<dbReference type="Pfam" id="PF02244">
    <property type="entry name" value="Propep_M14"/>
    <property type="match status" value="1"/>
</dbReference>
<feature type="active site" description="Proton donor/acceptor" evidence="11">
    <location>
        <position position="350"/>
    </location>
</feature>
<evidence type="ECO:0000256" key="6">
    <source>
        <dbReference type="ARBA" id="ARBA00022729"/>
    </source>
</evidence>
<dbReference type="SUPFAM" id="SSF54897">
    <property type="entry name" value="Protease propeptides/inhibitors"/>
    <property type="match status" value="1"/>
</dbReference>
<dbReference type="Proteomes" id="UP000299102">
    <property type="component" value="Unassembled WGS sequence"/>
</dbReference>
<keyword evidence="15" id="KW-1185">Reference proteome</keyword>
<evidence type="ECO:0000256" key="7">
    <source>
        <dbReference type="ARBA" id="ARBA00022801"/>
    </source>
</evidence>
<evidence type="ECO:0000256" key="10">
    <source>
        <dbReference type="ARBA" id="ARBA00023157"/>
    </source>
</evidence>
<keyword evidence="5" id="KW-0479">Metal-binding</keyword>
<dbReference type="Gene3D" id="3.40.630.10">
    <property type="entry name" value="Zn peptidases"/>
    <property type="match status" value="1"/>
</dbReference>
<dbReference type="FunFam" id="3.40.630.10:FF:000084">
    <property type="entry name" value="Carboxypeptidase B2"/>
    <property type="match status" value="1"/>
</dbReference>
<keyword evidence="3 14" id="KW-0121">Carboxypeptidase</keyword>